<dbReference type="InterPro" id="IPR000524">
    <property type="entry name" value="Tscrpt_reg_HTH_GntR"/>
</dbReference>
<keyword evidence="10" id="KW-0808">Transferase</keyword>
<feature type="domain" description="HTH gntR-type" evidence="9">
    <location>
        <begin position="12"/>
        <end position="80"/>
    </location>
</feature>
<name>A0A398CS64_9BACL</name>
<dbReference type="CDD" id="cd07377">
    <property type="entry name" value="WHTH_GntR"/>
    <property type="match status" value="1"/>
</dbReference>
<dbReference type="EMBL" id="QXJM01000039">
    <property type="protein sequence ID" value="RIE01784.1"/>
    <property type="molecule type" value="Genomic_DNA"/>
</dbReference>
<comment type="caution">
    <text evidence="10">The sequence shown here is derived from an EMBL/GenBank/DDBJ whole genome shotgun (WGS) entry which is preliminary data.</text>
</comment>
<reference evidence="10 11" key="1">
    <citation type="submission" date="2018-09" db="EMBL/GenBank/DDBJ databases">
        <title>Cohnella cavernae sp. nov., isolated from a karst cave.</title>
        <authorList>
            <person name="Zhu H."/>
        </authorList>
    </citation>
    <scope>NUCLEOTIDE SEQUENCE [LARGE SCALE GENOMIC DNA]</scope>
    <source>
        <strain evidence="10 11">K2E09-144</strain>
    </source>
</reference>
<comment type="similarity">
    <text evidence="2">In the C-terminal section; belongs to the class-I pyridoxal-phosphate-dependent aminotransferase family.</text>
</comment>
<sequence>MLNLNLTAHSSQPQYMQLYTQIRDQIRSGGVPYGSRLPSVRSLRLQMNISKSTIETAYQILLTEGYAVSKPRSGLYVANPLGVKPYRPSKDSGSAPGEHPHSPPSPTSEPFSIDFRPSAIDEHSFPVRIWRKMLHDALDRSPDKICKYGDPQGEHSFRSVLAEYLRNSRGVVCTPEQIVIGTGIRYCIGVLSKLLTGIGPVAFEEPGYAPVREHLISNGFQIAPIPVVDQGISVEELDNSPAQAVYVTPSHQFPTGRVIPYPERELLLQWARKRNAYIIEDDYDGEFRYFVKPIPSLQGLDRDGRVIYVGTFSKAFTPALRMNYMVLPLELVDKMKNVQYLLDGPSRIDQWAMESFMEQGHWYRHIRRMRKIYGKRHHRFIETIRAHFGDRVQITGHNAGLHIQLTVKTRQPSEALVRLAAEEGVRVYDLPEMWMKPHRSEHPQIYLGFGGMDENGIDKGARLLRKAWEGIWD</sequence>
<evidence type="ECO:0000256" key="6">
    <source>
        <dbReference type="ARBA" id="ARBA00023125"/>
    </source>
</evidence>
<evidence type="ECO:0000256" key="2">
    <source>
        <dbReference type="ARBA" id="ARBA00005384"/>
    </source>
</evidence>
<proteinExistence type="inferred from homology"/>
<keyword evidence="11" id="KW-1185">Reference proteome</keyword>
<dbReference type="GO" id="GO:0008483">
    <property type="term" value="F:transaminase activity"/>
    <property type="evidence" value="ECO:0007669"/>
    <property type="project" value="UniProtKB-KW"/>
</dbReference>
<dbReference type="InterPro" id="IPR015424">
    <property type="entry name" value="PyrdxlP-dep_Trfase"/>
</dbReference>
<dbReference type="InterPro" id="IPR036390">
    <property type="entry name" value="WH_DNA-bd_sf"/>
</dbReference>
<evidence type="ECO:0000256" key="3">
    <source>
        <dbReference type="ARBA" id="ARBA00022576"/>
    </source>
</evidence>
<dbReference type="InterPro" id="IPR051446">
    <property type="entry name" value="HTH_trans_reg/aminotransferase"/>
</dbReference>
<dbReference type="PANTHER" id="PTHR46577">
    <property type="entry name" value="HTH-TYPE TRANSCRIPTIONAL REGULATORY PROTEIN GABR"/>
    <property type="match status" value="1"/>
</dbReference>
<dbReference type="Pfam" id="PF00392">
    <property type="entry name" value="GntR"/>
    <property type="match status" value="1"/>
</dbReference>
<evidence type="ECO:0000256" key="4">
    <source>
        <dbReference type="ARBA" id="ARBA00022898"/>
    </source>
</evidence>
<dbReference type="CDD" id="cd00609">
    <property type="entry name" value="AAT_like"/>
    <property type="match status" value="1"/>
</dbReference>
<comment type="cofactor">
    <cofactor evidence="1">
        <name>pyridoxal 5'-phosphate</name>
        <dbReference type="ChEBI" id="CHEBI:597326"/>
    </cofactor>
</comment>
<keyword evidence="5" id="KW-0805">Transcription regulation</keyword>
<dbReference type="RefSeq" id="WP_119149842.1">
    <property type="nucleotide sequence ID" value="NZ_JBHSOV010000032.1"/>
</dbReference>
<dbReference type="InterPro" id="IPR015421">
    <property type="entry name" value="PyrdxlP-dep_Trfase_major"/>
</dbReference>
<dbReference type="AlphaFoldDB" id="A0A398CS64"/>
<keyword evidence="4" id="KW-0663">Pyridoxal phosphate</keyword>
<dbReference type="Gene3D" id="3.40.640.10">
    <property type="entry name" value="Type I PLP-dependent aspartate aminotransferase-like (Major domain)"/>
    <property type="match status" value="1"/>
</dbReference>
<dbReference type="InterPro" id="IPR004839">
    <property type="entry name" value="Aminotransferase_I/II_large"/>
</dbReference>
<protein>
    <submittedName>
        <fullName evidence="10">PLP-dependent aminotransferase family protein</fullName>
    </submittedName>
</protein>
<dbReference type="SUPFAM" id="SSF46785">
    <property type="entry name" value="Winged helix' DNA-binding domain"/>
    <property type="match status" value="1"/>
</dbReference>
<gene>
    <name evidence="10" type="ORF">D3H35_13360</name>
</gene>
<dbReference type="SUPFAM" id="SSF53383">
    <property type="entry name" value="PLP-dependent transferases"/>
    <property type="match status" value="1"/>
</dbReference>
<dbReference type="Gene3D" id="1.10.10.10">
    <property type="entry name" value="Winged helix-like DNA-binding domain superfamily/Winged helix DNA-binding domain"/>
    <property type="match status" value="1"/>
</dbReference>
<evidence type="ECO:0000256" key="1">
    <source>
        <dbReference type="ARBA" id="ARBA00001933"/>
    </source>
</evidence>
<dbReference type="PANTHER" id="PTHR46577:SF1">
    <property type="entry name" value="HTH-TYPE TRANSCRIPTIONAL REGULATORY PROTEIN GABR"/>
    <property type="match status" value="1"/>
</dbReference>
<dbReference type="PROSITE" id="PS50949">
    <property type="entry name" value="HTH_GNTR"/>
    <property type="match status" value="1"/>
</dbReference>
<keyword evidence="6" id="KW-0238">DNA-binding</keyword>
<evidence type="ECO:0000259" key="9">
    <source>
        <dbReference type="PROSITE" id="PS50949"/>
    </source>
</evidence>
<dbReference type="InterPro" id="IPR036388">
    <property type="entry name" value="WH-like_DNA-bd_sf"/>
</dbReference>
<evidence type="ECO:0000313" key="11">
    <source>
        <dbReference type="Proteomes" id="UP000266340"/>
    </source>
</evidence>
<dbReference type="Pfam" id="PF00155">
    <property type="entry name" value="Aminotran_1_2"/>
    <property type="match status" value="1"/>
</dbReference>
<evidence type="ECO:0000256" key="5">
    <source>
        <dbReference type="ARBA" id="ARBA00023015"/>
    </source>
</evidence>
<dbReference type="SMART" id="SM00345">
    <property type="entry name" value="HTH_GNTR"/>
    <property type="match status" value="1"/>
</dbReference>
<keyword evidence="3 10" id="KW-0032">Aminotransferase</keyword>
<dbReference type="OrthoDB" id="9808770at2"/>
<organism evidence="10 11">
    <name type="scientific">Cohnella faecalis</name>
    <dbReference type="NCBI Taxonomy" id="2315694"/>
    <lineage>
        <taxon>Bacteria</taxon>
        <taxon>Bacillati</taxon>
        <taxon>Bacillota</taxon>
        <taxon>Bacilli</taxon>
        <taxon>Bacillales</taxon>
        <taxon>Paenibacillaceae</taxon>
        <taxon>Cohnella</taxon>
    </lineage>
</organism>
<dbReference type="GO" id="GO:0003700">
    <property type="term" value="F:DNA-binding transcription factor activity"/>
    <property type="evidence" value="ECO:0007669"/>
    <property type="project" value="InterPro"/>
</dbReference>
<dbReference type="GO" id="GO:0003677">
    <property type="term" value="F:DNA binding"/>
    <property type="evidence" value="ECO:0007669"/>
    <property type="project" value="UniProtKB-KW"/>
</dbReference>
<evidence type="ECO:0000313" key="10">
    <source>
        <dbReference type="EMBL" id="RIE01784.1"/>
    </source>
</evidence>
<evidence type="ECO:0000256" key="8">
    <source>
        <dbReference type="SAM" id="MobiDB-lite"/>
    </source>
</evidence>
<dbReference type="Proteomes" id="UP000266340">
    <property type="component" value="Unassembled WGS sequence"/>
</dbReference>
<feature type="region of interest" description="Disordered" evidence="8">
    <location>
        <begin position="87"/>
        <end position="113"/>
    </location>
</feature>
<evidence type="ECO:0000256" key="7">
    <source>
        <dbReference type="ARBA" id="ARBA00023163"/>
    </source>
</evidence>
<accession>A0A398CS64</accession>
<dbReference type="GO" id="GO:0030170">
    <property type="term" value="F:pyridoxal phosphate binding"/>
    <property type="evidence" value="ECO:0007669"/>
    <property type="project" value="InterPro"/>
</dbReference>
<keyword evidence="7" id="KW-0804">Transcription</keyword>